<evidence type="ECO:0000259" key="2">
    <source>
        <dbReference type="Pfam" id="PF00857"/>
    </source>
</evidence>
<dbReference type="Gene3D" id="3.40.50.850">
    <property type="entry name" value="Isochorismatase-like"/>
    <property type="match status" value="1"/>
</dbReference>
<gene>
    <name evidence="3" type="primary">yecD</name>
    <name evidence="3" type="ORF">clem_05360</name>
</gene>
<keyword evidence="4" id="KW-1185">Reference proteome</keyword>
<sequence length="192" mass="21328">MNTALIVIDFINDIVHSDGKIAAAAAFVEKNNTIQNTNKLIEMARRKQLLLLFVKVGFSKDYRECPTNSPVFGKAKESQALQLDTWGTEFHKELAVVPQDIVIIKHRVSAFYGTSLDIFLRINRINTLLLSGVATNMTITSTAREAHDRDYNVVIVEEACAAATDKIHKNSLELLSRVAKIVPFAQVETAIS</sequence>
<protein>
    <submittedName>
        <fullName evidence="3">Isochorismatase family protein YecD</fullName>
        <ecNumber evidence="3">3.-.-.-</ecNumber>
    </submittedName>
</protein>
<feature type="domain" description="Isochorismatase-like" evidence="2">
    <location>
        <begin position="3"/>
        <end position="181"/>
    </location>
</feature>
<dbReference type="PANTHER" id="PTHR43540:SF1">
    <property type="entry name" value="ISOCHORISMATASE HYDROLASE"/>
    <property type="match status" value="1"/>
</dbReference>
<accession>A0A222P185</accession>
<dbReference type="KEGG" id="lcd:clem_05360"/>
<name>A0A222P185_9GAMM</name>
<dbReference type="RefSeq" id="WP_094090668.1">
    <property type="nucleotide sequence ID" value="NZ_CP016397.1"/>
</dbReference>
<organism evidence="3 4">
    <name type="scientific">Legionella clemsonensis</name>
    <dbReference type="NCBI Taxonomy" id="1867846"/>
    <lineage>
        <taxon>Bacteria</taxon>
        <taxon>Pseudomonadati</taxon>
        <taxon>Pseudomonadota</taxon>
        <taxon>Gammaproteobacteria</taxon>
        <taxon>Legionellales</taxon>
        <taxon>Legionellaceae</taxon>
        <taxon>Legionella</taxon>
    </lineage>
</organism>
<evidence type="ECO:0000313" key="3">
    <source>
        <dbReference type="EMBL" id="ASQ45628.1"/>
    </source>
</evidence>
<dbReference type="EC" id="3.-.-.-" evidence="3"/>
<dbReference type="InterPro" id="IPR036380">
    <property type="entry name" value="Isochorismatase-like_sf"/>
</dbReference>
<evidence type="ECO:0000256" key="1">
    <source>
        <dbReference type="ARBA" id="ARBA00022801"/>
    </source>
</evidence>
<dbReference type="CDD" id="cd00431">
    <property type="entry name" value="cysteine_hydrolases"/>
    <property type="match status" value="1"/>
</dbReference>
<evidence type="ECO:0000313" key="4">
    <source>
        <dbReference type="Proteomes" id="UP000201728"/>
    </source>
</evidence>
<keyword evidence="1 3" id="KW-0378">Hydrolase</keyword>
<dbReference type="OrthoDB" id="9807387at2"/>
<dbReference type="InterPro" id="IPR000868">
    <property type="entry name" value="Isochorismatase-like_dom"/>
</dbReference>
<dbReference type="GO" id="GO:0016787">
    <property type="term" value="F:hydrolase activity"/>
    <property type="evidence" value="ECO:0007669"/>
    <property type="project" value="UniProtKB-KW"/>
</dbReference>
<dbReference type="InterPro" id="IPR050272">
    <property type="entry name" value="Isochorismatase-like_hydrls"/>
</dbReference>
<dbReference type="Pfam" id="PF00857">
    <property type="entry name" value="Isochorismatase"/>
    <property type="match status" value="1"/>
</dbReference>
<reference evidence="4" key="1">
    <citation type="submission" date="2016-07" db="EMBL/GenBank/DDBJ databases">
        <authorList>
            <person name="Florea S."/>
            <person name="Webb J.S."/>
            <person name="Jaromczyk J."/>
            <person name="Schardl C.L."/>
        </authorList>
    </citation>
    <scope>NUCLEOTIDE SEQUENCE [LARGE SCALE GENOMIC DNA]</scope>
    <source>
        <strain evidence="4">CDC-D5610</strain>
    </source>
</reference>
<proteinExistence type="predicted"/>
<dbReference type="EMBL" id="CP016397">
    <property type="protein sequence ID" value="ASQ45628.1"/>
    <property type="molecule type" value="Genomic_DNA"/>
</dbReference>
<dbReference type="PANTHER" id="PTHR43540">
    <property type="entry name" value="PEROXYUREIDOACRYLATE/UREIDOACRYLATE AMIDOHYDROLASE-RELATED"/>
    <property type="match status" value="1"/>
</dbReference>
<dbReference type="AlphaFoldDB" id="A0A222P185"/>
<dbReference type="Proteomes" id="UP000201728">
    <property type="component" value="Chromosome"/>
</dbReference>
<dbReference type="SUPFAM" id="SSF52499">
    <property type="entry name" value="Isochorismatase-like hydrolases"/>
    <property type="match status" value="1"/>
</dbReference>